<name>A0A6H1ZPZ8_9ZZZZ</name>
<protein>
    <submittedName>
        <fullName evidence="1">Uncharacterized protein</fullName>
    </submittedName>
</protein>
<proteinExistence type="predicted"/>
<dbReference type="AlphaFoldDB" id="A0A6H1ZPZ8"/>
<sequence length="69" mass="8385">MATIKEWQDDLKTKEIEELRVYYNALSTLDEWDLFREEHPYMGILRIMVYDARVNKEVEKEEMIECPEG</sequence>
<evidence type="ECO:0000313" key="2">
    <source>
        <dbReference type="EMBL" id="QJH98815.1"/>
    </source>
</evidence>
<accession>A0A6H1ZPZ8</accession>
<dbReference type="EMBL" id="MT144753">
    <property type="protein sequence ID" value="QJH98815.1"/>
    <property type="molecule type" value="Genomic_DNA"/>
</dbReference>
<dbReference type="EMBL" id="MT144132">
    <property type="protein sequence ID" value="QJA49355.1"/>
    <property type="molecule type" value="Genomic_DNA"/>
</dbReference>
<gene>
    <name evidence="1" type="ORF">TM448A01315_0016</name>
    <name evidence="2" type="ORF">TM448B01398_0025</name>
</gene>
<reference evidence="1" key="1">
    <citation type="submission" date="2020-03" db="EMBL/GenBank/DDBJ databases">
        <title>The deep terrestrial virosphere.</title>
        <authorList>
            <person name="Holmfeldt K."/>
            <person name="Nilsson E."/>
            <person name="Simone D."/>
            <person name="Lopez-Fernandez M."/>
            <person name="Wu X."/>
            <person name="de Brujin I."/>
            <person name="Lundin D."/>
            <person name="Andersson A."/>
            <person name="Bertilsson S."/>
            <person name="Dopson M."/>
        </authorList>
    </citation>
    <scope>NUCLEOTIDE SEQUENCE</scope>
    <source>
        <strain evidence="1">TM448A01315</strain>
        <strain evidence="2">TM448B01398</strain>
    </source>
</reference>
<evidence type="ECO:0000313" key="1">
    <source>
        <dbReference type="EMBL" id="QJA49355.1"/>
    </source>
</evidence>
<organism evidence="1">
    <name type="scientific">viral metagenome</name>
    <dbReference type="NCBI Taxonomy" id="1070528"/>
    <lineage>
        <taxon>unclassified sequences</taxon>
        <taxon>metagenomes</taxon>
        <taxon>organismal metagenomes</taxon>
    </lineage>
</organism>